<evidence type="ECO:0000313" key="2">
    <source>
        <dbReference type="Proteomes" id="UP000282971"/>
    </source>
</evidence>
<dbReference type="EMBL" id="SACN01000005">
    <property type="protein sequence ID" value="RVT89374.1"/>
    <property type="molecule type" value="Genomic_DNA"/>
</dbReference>
<keyword evidence="2" id="KW-1185">Reference proteome</keyword>
<proteinExistence type="predicted"/>
<dbReference type="AlphaFoldDB" id="A0A437LVI2"/>
<organism evidence="1 2">
    <name type="scientific">Sphingomonas crocodyli</name>
    <dbReference type="NCBI Taxonomy" id="1979270"/>
    <lineage>
        <taxon>Bacteria</taxon>
        <taxon>Pseudomonadati</taxon>
        <taxon>Pseudomonadota</taxon>
        <taxon>Alphaproteobacteria</taxon>
        <taxon>Sphingomonadales</taxon>
        <taxon>Sphingomonadaceae</taxon>
        <taxon>Sphingomonas</taxon>
    </lineage>
</organism>
<sequence>MGIDPHWAMAGHNQLWHSYRATTQGAGRVQRLTTLTDISSLGMVLFTIERQANLGRRTKDRLGARRERESHSSMLITYATPFEDAGRLWVSAGLSAQRKRLMTAIVGGHVMKTAEASVSAGWVQDDHWQLSARYLIDQLSSRHANWRRAIELSAGARASGSSMIAGISYSPDFQNALSPRVGIAARRDRIASADAQAMTMDGRDRSSIALSFSTGF</sequence>
<protein>
    <submittedName>
        <fullName evidence="1">Uncharacterized protein</fullName>
    </submittedName>
</protein>
<reference evidence="1 2" key="1">
    <citation type="submission" date="2019-01" db="EMBL/GenBank/DDBJ databases">
        <authorList>
            <person name="Chen W.-M."/>
        </authorList>
    </citation>
    <scope>NUCLEOTIDE SEQUENCE [LARGE SCALE GENOMIC DNA]</scope>
    <source>
        <strain evidence="1 2">CCP-7</strain>
    </source>
</reference>
<accession>A0A437LVI2</accession>
<evidence type="ECO:0000313" key="1">
    <source>
        <dbReference type="EMBL" id="RVT89374.1"/>
    </source>
</evidence>
<gene>
    <name evidence="1" type="ORF">EOD43_21625</name>
</gene>
<comment type="caution">
    <text evidence="1">The sequence shown here is derived from an EMBL/GenBank/DDBJ whole genome shotgun (WGS) entry which is preliminary data.</text>
</comment>
<dbReference type="Proteomes" id="UP000282971">
    <property type="component" value="Unassembled WGS sequence"/>
</dbReference>
<name>A0A437LVI2_9SPHN</name>
<dbReference type="RefSeq" id="WP_127746390.1">
    <property type="nucleotide sequence ID" value="NZ_SACN01000005.1"/>
</dbReference>